<sequence length="132" mass="13721">MKTLLTDLREDVVRLVTGEIALFKAEMTKKAKDLGIGAGMLVVALVLVLFGFGTLIAAAVLGLATVLPAWLAALIVGVVLVLVAGILALVGVKKLKAGAKPVPERSVEALTGDHLAEHQQHDSKHDTKEAAA</sequence>
<evidence type="ECO:0000313" key="3">
    <source>
        <dbReference type="EMBL" id="SKC43144.1"/>
    </source>
</evidence>
<proteinExistence type="predicted"/>
<dbReference type="SUPFAM" id="SSF103473">
    <property type="entry name" value="MFS general substrate transporter"/>
    <property type="match status" value="1"/>
</dbReference>
<keyword evidence="2" id="KW-0472">Membrane</keyword>
<gene>
    <name evidence="3" type="ORF">SAMN06295973_0864</name>
</gene>
<feature type="transmembrane region" description="Helical" evidence="2">
    <location>
        <begin position="69"/>
        <end position="90"/>
    </location>
</feature>
<feature type="region of interest" description="Disordered" evidence="1">
    <location>
        <begin position="98"/>
        <end position="132"/>
    </location>
</feature>
<feature type="transmembrane region" description="Helical" evidence="2">
    <location>
        <begin position="34"/>
        <end position="63"/>
    </location>
</feature>
<protein>
    <submittedName>
        <fullName evidence="3">Holin-X, holin superfamily III</fullName>
    </submittedName>
</protein>
<keyword evidence="4" id="KW-1185">Reference proteome</keyword>
<evidence type="ECO:0000313" key="4">
    <source>
        <dbReference type="Proteomes" id="UP000190827"/>
    </source>
</evidence>
<evidence type="ECO:0000256" key="1">
    <source>
        <dbReference type="SAM" id="MobiDB-lite"/>
    </source>
</evidence>
<dbReference type="InterPro" id="IPR009937">
    <property type="entry name" value="Phage_holin_3_6"/>
</dbReference>
<name>A0ABY1LHZ6_9MICO</name>
<dbReference type="Proteomes" id="UP000190827">
    <property type="component" value="Unassembled WGS sequence"/>
</dbReference>
<keyword evidence="2" id="KW-1133">Transmembrane helix</keyword>
<accession>A0ABY1LHZ6</accession>
<dbReference type="InterPro" id="IPR036259">
    <property type="entry name" value="MFS_trans_sf"/>
</dbReference>
<keyword evidence="2" id="KW-0812">Transmembrane</keyword>
<feature type="compositionally biased region" description="Basic and acidic residues" evidence="1">
    <location>
        <begin position="114"/>
        <end position="132"/>
    </location>
</feature>
<dbReference type="Pfam" id="PF07332">
    <property type="entry name" value="Phage_holin_3_6"/>
    <property type="match status" value="1"/>
</dbReference>
<evidence type="ECO:0000256" key="2">
    <source>
        <dbReference type="SAM" id="Phobius"/>
    </source>
</evidence>
<organism evidence="3 4">
    <name type="scientific">Plantibacter cousiniae</name>
    <name type="common">nom. nud.</name>
    <dbReference type="NCBI Taxonomy" id="199709"/>
    <lineage>
        <taxon>Bacteria</taxon>
        <taxon>Bacillati</taxon>
        <taxon>Actinomycetota</taxon>
        <taxon>Actinomycetes</taxon>
        <taxon>Micrococcales</taxon>
        <taxon>Microbacteriaceae</taxon>
        <taxon>Plantibacter</taxon>
    </lineage>
</organism>
<comment type="caution">
    <text evidence="3">The sequence shown here is derived from an EMBL/GenBank/DDBJ whole genome shotgun (WGS) entry which is preliminary data.</text>
</comment>
<dbReference type="EMBL" id="FUZO01000001">
    <property type="protein sequence ID" value="SKC43144.1"/>
    <property type="molecule type" value="Genomic_DNA"/>
</dbReference>
<reference evidence="3 4" key="1">
    <citation type="submission" date="2017-02" db="EMBL/GenBank/DDBJ databases">
        <authorList>
            <person name="Varghese N."/>
            <person name="Submissions S."/>
        </authorList>
    </citation>
    <scope>NUCLEOTIDE SEQUENCE [LARGE SCALE GENOMIC DNA]</scope>
    <source>
        <strain evidence="3 4">VKM Ac-1787</strain>
    </source>
</reference>